<keyword evidence="3" id="KW-1185">Reference proteome</keyword>
<dbReference type="RefSeq" id="WP_188911484.1">
    <property type="nucleotide sequence ID" value="NZ_BMMF01000004.1"/>
</dbReference>
<dbReference type="Pfam" id="PF07332">
    <property type="entry name" value="Phage_holin_3_6"/>
    <property type="match status" value="1"/>
</dbReference>
<gene>
    <name evidence="2" type="ORF">GCM10011322_16140</name>
</gene>
<feature type="transmembrane region" description="Helical" evidence="1">
    <location>
        <begin position="55"/>
        <end position="81"/>
    </location>
</feature>
<dbReference type="InterPro" id="IPR009937">
    <property type="entry name" value="Phage_holin_3_6"/>
</dbReference>
<dbReference type="EMBL" id="BMMF01000004">
    <property type="protein sequence ID" value="GGK30360.1"/>
    <property type="molecule type" value="Genomic_DNA"/>
</dbReference>
<proteinExistence type="predicted"/>
<dbReference type="AlphaFoldDB" id="A0A917Q6I7"/>
<evidence type="ECO:0000313" key="3">
    <source>
        <dbReference type="Proteomes" id="UP000600449"/>
    </source>
</evidence>
<feature type="transmembrane region" description="Helical" evidence="1">
    <location>
        <begin position="93"/>
        <end position="113"/>
    </location>
</feature>
<keyword evidence="1" id="KW-0472">Membrane</keyword>
<comment type="caution">
    <text evidence="2">The sequence shown here is derived from an EMBL/GenBank/DDBJ whole genome shotgun (WGS) entry which is preliminary data.</text>
</comment>
<evidence type="ECO:0000313" key="2">
    <source>
        <dbReference type="EMBL" id="GGK30360.1"/>
    </source>
</evidence>
<accession>A0A917Q6I7</accession>
<dbReference type="Proteomes" id="UP000600449">
    <property type="component" value="Unassembled WGS sequence"/>
</dbReference>
<keyword evidence="1" id="KW-1133">Transmembrane helix</keyword>
<sequence>MDHRDPAVDADLARRNAREGASIQSLVAEALREATDLARKEVALFRAEMSHNVKLLVAGIVALLASSVFAIATLVLLTDAFVDWLAVVVESQALASLIVAGVMLVITIALVMYGRSKLSSATLEPTHTIRSVERDGDVLSHRRH</sequence>
<reference evidence="2 3" key="1">
    <citation type="journal article" date="2014" name="Int. J. Syst. Evol. Microbiol.">
        <title>Complete genome sequence of Corynebacterium casei LMG S-19264T (=DSM 44701T), isolated from a smear-ripened cheese.</title>
        <authorList>
            <consortium name="US DOE Joint Genome Institute (JGI-PGF)"/>
            <person name="Walter F."/>
            <person name="Albersmeier A."/>
            <person name="Kalinowski J."/>
            <person name="Ruckert C."/>
        </authorList>
    </citation>
    <scope>NUCLEOTIDE SEQUENCE [LARGE SCALE GENOMIC DNA]</scope>
    <source>
        <strain evidence="2 3">CGMCC 1.9161</strain>
    </source>
</reference>
<evidence type="ECO:0000256" key="1">
    <source>
        <dbReference type="SAM" id="Phobius"/>
    </source>
</evidence>
<keyword evidence="1" id="KW-0812">Transmembrane</keyword>
<organism evidence="2 3">
    <name type="scientific">Salinarimonas ramus</name>
    <dbReference type="NCBI Taxonomy" id="690164"/>
    <lineage>
        <taxon>Bacteria</taxon>
        <taxon>Pseudomonadati</taxon>
        <taxon>Pseudomonadota</taxon>
        <taxon>Alphaproteobacteria</taxon>
        <taxon>Hyphomicrobiales</taxon>
        <taxon>Salinarimonadaceae</taxon>
        <taxon>Salinarimonas</taxon>
    </lineage>
</organism>
<protein>
    <recommendedName>
        <fullName evidence="4">Holin-X, holin superfamily III</fullName>
    </recommendedName>
</protein>
<evidence type="ECO:0008006" key="4">
    <source>
        <dbReference type="Google" id="ProtNLM"/>
    </source>
</evidence>
<name>A0A917Q6I7_9HYPH</name>